<keyword evidence="2 10" id="KW-0436">Ligase</keyword>
<keyword evidence="5 10" id="KW-0648">Protein biosynthesis</keyword>
<dbReference type="PRINTS" id="PR01041">
    <property type="entry name" value="TRNASYNTHMET"/>
</dbReference>
<dbReference type="SUPFAM" id="SSF47323">
    <property type="entry name" value="Anticodon-binding domain of a subclass of class I aminoacyl-tRNA synthetases"/>
    <property type="match status" value="1"/>
</dbReference>
<dbReference type="PANTHER" id="PTHR43326:SF1">
    <property type="entry name" value="METHIONINE--TRNA LIGASE, MITOCHONDRIAL"/>
    <property type="match status" value="1"/>
</dbReference>
<comment type="similarity">
    <text evidence="10">Belongs to the class-I aminoacyl-tRNA synthetase family.</text>
</comment>
<protein>
    <recommendedName>
        <fullName evidence="7">Methionine--tRNA ligase, mitochondrial</fullName>
        <ecNumber evidence="1">6.1.1.10</ecNumber>
    </recommendedName>
    <alternativeName>
        <fullName evidence="8">Mitochondrial methionyl-tRNA synthetase</fullName>
    </alternativeName>
</protein>
<comment type="catalytic activity">
    <reaction evidence="9">
        <text>tRNA(Met) + L-methionine + ATP = L-methionyl-tRNA(Met) + AMP + diphosphate</text>
        <dbReference type="Rhea" id="RHEA:13481"/>
        <dbReference type="Rhea" id="RHEA-COMP:9667"/>
        <dbReference type="Rhea" id="RHEA-COMP:9698"/>
        <dbReference type="ChEBI" id="CHEBI:30616"/>
        <dbReference type="ChEBI" id="CHEBI:33019"/>
        <dbReference type="ChEBI" id="CHEBI:57844"/>
        <dbReference type="ChEBI" id="CHEBI:78442"/>
        <dbReference type="ChEBI" id="CHEBI:78530"/>
        <dbReference type="ChEBI" id="CHEBI:456215"/>
        <dbReference type="EC" id="6.1.1.10"/>
    </reaction>
</comment>
<dbReference type="Pfam" id="PF09334">
    <property type="entry name" value="tRNA-synt_1g"/>
    <property type="match status" value="1"/>
</dbReference>
<gene>
    <name evidence="12" type="ORF">SPHA_57360</name>
</gene>
<sequence>MSALHVHSSLTRKLLTTFMSYGNKLSCRFCGRQTNNFFITTPIFYVNAAPHIGHVYTTVLSDAFSRWHRLKGHEVLFTTGTDEHGQKIQQSALKAKKFPEQYTAEHSKLFHEILQVAGVDADDFIQTTEKRHFNAVQHFWRKLSENGFIYKDFYKGWYSLSDETFIVENNVKEVQDKTGKLVQICSETGNPVIWIEEENYMFQLSQFIPQLREWLNSNVIQPPLWNGLAKSYLPTLSDLSISRSRERISWGIPVPGDDTQTVYVWLDALVNYLTVTGYPEKQNQWPPSCHVVGKEILKFHALFWPAFLMAAGMELPNKILCHSHWLVDGQKMSKSKGNVINPVDLMEKYSPDCLRYFLLREGVPHSDNNFNEQKMVECVNSEIVNTFGNLLSRCTSKIVNPDQIFPSLEKEAFYLYFNNEERHNYDKLQDLSGEVDEAYAAVNIYKSLEKISAALRSANSLLEKHKPWELTWSFSFPKIVVPCCSLPIY</sequence>
<dbReference type="Gene3D" id="1.10.730.10">
    <property type="entry name" value="Isoleucyl-tRNA Synthetase, Domain 1"/>
    <property type="match status" value="1"/>
</dbReference>
<evidence type="ECO:0000256" key="1">
    <source>
        <dbReference type="ARBA" id="ARBA00012838"/>
    </source>
</evidence>
<dbReference type="InterPro" id="IPR015413">
    <property type="entry name" value="Methionyl/Leucyl_tRNA_Synth"/>
</dbReference>
<dbReference type="SUPFAM" id="SSF52374">
    <property type="entry name" value="Nucleotidylyl transferase"/>
    <property type="match status" value="1"/>
</dbReference>
<dbReference type="OrthoDB" id="5844513at2759"/>
<evidence type="ECO:0000256" key="5">
    <source>
        <dbReference type="ARBA" id="ARBA00022917"/>
    </source>
</evidence>
<evidence type="ECO:0000256" key="10">
    <source>
        <dbReference type="RuleBase" id="RU363039"/>
    </source>
</evidence>
<evidence type="ECO:0000256" key="9">
    <source>
        <dbReference type="ARBA" id="ARBA00047364"/>
    </source>
</evidence>
<dbReference type="GO" id="GO:0005739">
    <property type="term" value="C:mitochondrion"/>
    <property type="evidence" value="ECO:0007669"/>
    <property type="project" value="UniProtKB-ARBA"/>
</dbReference>
<dbReference type="EMBL" id="CAHIKZ030003869">
    <property type="protein sequence ID" value="CAE1304831.1"/>
    <property type="molecule type" value="Genomic_DNA"/>
</dbReference>
<evidence type="ECO:0000313" key="13">
    <source>
        <dbReference type="Proteomes" id="UP000597762"/>
    </source>
</evidence>
<name>A0A812DRQ0_ACAPH</name>
<evidence type="ECO:0000256" key="4">
    <source>
        <dbReference type="ARBA" id="ARBA00022840"/>
    </source>
</evidence>
<evidence type="ECO:0000256" key="2">
    <source>
        <dbReference type="ARBA" id="ARBA00022598"/>
    </source>
</evidence>
<organism evidence="12 13">
    <name type="scientific">Acanthosepion pharaonis</name>
    <name type="common">Pharaoh cuttlefish</name>
    <name type="synonym">Sepia pharaonis</name>
    <dbReference type="NCBI Taxonomy" id="158019"/>
    <lineage>
        <taxon>Eukaryota</taxon>
        <taxon>Metazoa</taxon>
        <taxon>Spiralia</taxon>
        <taxon>Lophotrochozoa</taxon>
        <taxon>Mollusca</taxon>
        <taxon>Cephalopoda</taxon>
        <taxon>Coleoidea</taxon>
        <taxon>Decapodiformes</taxon>
        <taxon>Sepiida</taxon>
        <taxon>Sepiina</taxon>
        <taxon>Sepiidae</taxon>
        <taxon>Acanthosepion</taxon>
    </lineage>
</organism>
<evidence type="ECO:0000313" key="12">
    <source>
        <dbReference type="EMBL" id="CAE1304831.1"/>
    </source>
</evidence>
<dbReference type="GO" id="GO:0005524">
    <property type="term" value="F:ATP binding"/>
    <property type="evidence" value="ECO:0007669"/>
    <property type="project" value="UniProtKB-KW"/>
</dbReference>
<keyword evidence="13" id="KW-1185">Reference proteome</keyword>
<dbReference type="InterPro" id="IPR014758">
    <property type="entry name" value="Met-tRNA_synth"/>
</dbReference>
<evidence type="ECO:0000259" key="11">
    <source>
        <dbReference type="Pfam" id="PF09334"/>
    </source>
</evidence>
<dbReference type="InterPro" id="IPR009080">
    <property type="entry name" value="tRNAsynth_Ia_anticodon-bd"/>
</dbReference>
<dbReference type="Gene3D" id="2.170.220.10">
    <property type="match status" value="1"/>
</dbReference>
<proteinExistence type="inferred from homology"/>
<keyword evidence="3 10" id="KW-0547">Nucleotide-binding</keyword>
<dbReference type="CDD" id="cd00814">
    <property type="entry name" value="MetRS_core"/>
    <property type="match status" value="1"/>
</dbReference>
<comment type="caution">
    <text evidence="12">The sequence shown here is derived from an EMBL/GenBank/DDBJ whole genome shotgun (WGS) entry which is preliminary data.</text>
</comment>
<accession>A0A812DRQ0</accession>
<dbReference type="AlphaFoldDB" id="A0A812DRQ0"/>
<keyword evidence="4 10" id="KW-0067">ATP-binding</keyword>
<evidence type="ECO:0000256" key="6">
    <source>
        <dbReference type="ARBA" id="ARBA00023146"/>
    </source>
</evidence>
<dbReference type="InterPro" id="IPR014729">
    <property type="entry name" value="Rossmann-like_a/b/a_fold"/>
</dbReference>
<dbReference type="EC" id="6.1.1.10" evidence="1"/>
<dbReference type="PANTHER" id="PTHR43326">
    <property type="entry name" value="METHIONYL-TRNA SYNTHETASE"/>
    <property type="match status" value="1"/>
</dbReference>
<reference evidence="12" key="1">
    <citation type="submission" date="2021-01" db="EMBL/GenBank/DDBJ databases">
        <authorList>
            <person name="Li R."/>
            <person name="Bekaert M."/>
        </authorList>
    </citation>
    <scope>NUCLEOTIDE SEQUENCE</scope>
    <source>
        <strain evidence="12">Farmed</strain>
    </source>
</reference>
<evidence type="ECO:0000256" key="8">
    <source>
        <dbReference type="ARBA" id="ARBA00030331"/>
    </source>
</evidence>
<dbReference type="InterPro" id="IPR033911">
    <property type="entry name" value="MetRS_core"/>
</dbReference>
<dbReference type="Proteomes" id="UP000597762">
    <property type="component" value="Unassembled WGS sequence"/>
</dbReference>
<dbReference type="NCBIfam" id="TIGR00398">
    <property type="entry name" value="metG"/>
    <property type="match status" value="1"/>
</dbReference>
<dbReference type="Gene3D" id="3.40.50.620">
    <property type="entry name" value="HUPs"/>
    <property type="match status" value="1"/>
</dbReference>
<evidence type="ECO:0000256" key="3">
    <source>
        <dbReference type="ARBA" id="ARBA00022741"/>
    </source>
</evidence>
<dbReference type="GO" id="GO:0004825">
    <property type="term" value="F:methionine-tRNA ligase activity"/>
    <property type="evidence" value="ECO:0007669"/>
    <property type="project" value="UniProtKB-EC"/>
</dbReference>
<dbReference type="FunFam" id="2.170.220.10:FF:000001">
    <property type="entry name" value="methionine--tRNA ligase, mitochondrial"/>
    <property type="match status" value="1"/>
</dbReference>
<feature type="domain" description="Methionyl/Leucyl tRNA synthetase" evidence="11">
    <location>
        <begin position="38"/>
        <end position="394"/>
    </location>
</feature>
<keyword evidence="6 10" id="KW-0030">Aminoacyl-tRNA synthetase</keyword>
<dbReference type="GO" id="GO:0006431">
    <property type="term" value="P:methionyl-tRNA aminoacylation"/>
    <property type="evidence" value="ECO:0007669"/>
    <property type="project" value="InterPro"/>
</dbReference>
<dbReference type="InterPro" id="IPR023457">
    <property type="entry name" value="Met-tRNA_synth_2"/>
</dbReference>
<evidence type="ECO:0000256" key="7">
    <source>
        <dbReference type="ARBA" id="ARBA00026124"/>
    </source>
</evidence>